<feature type="region of interest" description="Disordered" evidence="6">
    <location>
        <begin position="1"/>
        <end position="27"/>
    </location>
</feature>
<name>A0A836C386_9CHLO</name>
<dbReference type="CDD" id="cd00018">
    <property type="entry name" value="AP2"/>
    <property type="match status" value="1"/>
</dbReference>
<dbReference type="EMBL" id="JAEHOE010000010">
    <property type="protein sequence ID" value="KAG2498520.1"/>
    <property type="molecule type" value="Genomic_DNA"/>
</dbReference>
<dbReference type="PANTHER" id="PTHR32467:SF90">
    <property type="entry name" value="AP2-LIKE ETHYLENE-RESPONSIVE TRANSCRIPTION FACTOR AIL1"/>
    <property type="match status" value="1"/>
</dbReference>
<keyword evidence="5" id="KW-0539">Nucleus</keyword>
<dbReference type="GO" id="GO:0003700">
    <property type="term" value="F:DNA-binding transcription factor activity"/>
    <property type="evidence" value="ECO:0007669"/>
    <property type="project" value="InterPro"/>
</dbReference>
<dbReference type="InterPro" id="IPR008119">
    <property type="entry name" value="Gra6_protein"/>
</dbReference>
<feature type="region of interest" description="Disordered" evidence="6">
    <location>
        <begin position="210"/>
        <end position="276"/>
    </location>
</feature>
<evidence type="ECO:0000313" key="9">
    <source>
        <dbReference type="Proteomes" id="UP000612055"/>
    </source>
</evidence>
<dbReference type="InterPro" id="IPR036955">
    <property type="entry name" value="AP2/ERF_dom_sf"/>
</dbReference>
<evidence type="ECO:0000313" key="8">
    <source>
        <dbReference type="EMBL" id="KAG2498520.1"/>
    </source>
</evidence>
<keyword evidence="4" id="KW-0804">Transcription</keyword>
<dbReference type="AlphaFoldDB" id="A0A836C386"/>
<feature type="region of interest" description="Disordered" evidence="6">
    <location>
        <begin position="293"/>
        <end position="421"/>
    </location>
</feature>
<evidence type="ECO:0000256" key="3">
    <source>
        <dbReference type="ARBA" id="ARBA00023125"/>
    </source>
</evidence>
<feature type="compositionally biased region" description="Low complexity" evidence="6">
    <location>
        <begin position="603"/>
        <end position="622"/>
    </location>
</feature>
<accession>A0A836C386</accession>
<feature type="region of interest" description="Disordered" evidence="6">
    <location>
        <begin position="162"/>
        <end position="185"/>
    </location>
</feature>
<feature type="region of interest" description="Disordered" evidence="6">
    <location>
        <begin position="527"/>
        <end position="637"/>
    </location>
</feature>
<dbReference type="InterPro" id="IPR016177">
    <property type="entry name" value="DNA-bd_dom_sf"/>
</dbReference>
<protein>
    <recommendedName>
        <fullName evidence="7">AP2/ERF domain-containing protein</fullName>
    </recommendedName>
</protein>
<proteinExistence type="predicted"/>
<dbReference type="PANTHER" id="PTHR32467">
    <property type="entry name" value="AP2-LIKE ETHYLENE-RESPONSIVE TRANSCRIPTION FACTOR"/>
    <property type="match status" value="1"/>
</dbReference>
<dbReference type="InterPro" id="IPR001471">
    <property type="entry name" value="AP2/ERF_dom"/>
</dbReference>
<evidence type="ECO:0000256" key="2">
    <source>
        <dbReference type="ARBA" id="ARBA00023015"/>
    </source>
</evidence>
<keyword evidence="9" id="KW-1185">Reference proteome</keyword>
<feature type="compositionally biased region" description="Pro residues" evidence="6">
    <location>
        <begin position="317"/>
        <end position="330"/>
    </location>
</feature>
<dbReference type="SUPFAM" id="SSF54171">
    <property type="entry name" value="DNA-binding domain"/>
    <property type="match status" value="1"/>
</dbReference>
<dbReference type="SMART" id="SM00380">
    <property type="entry name" value="AP2"/>
    <property type="match status" value="1"/>
</dbReference>
<dbReference type="Gene3D" id="3.30.730.10">
    <property type="entry name" value="AP2/ERF domain"/>
    <property type="match status" value="1"/>
</dbReference>
<feature type="compositionally biased region" description="Gly residues" evidence="6">
    <location>
        <begin position="368"/>
        <end position="383"/>
    </location>
</feature>
<comment type="caution">
    <text evidence="8">The sequence shown here is derived from an EMBL/GenBank/DDBJ whole genome shotgun (WGS) entry which is preliminary data.</text>
</comment>
<feature type="compositionally biased region" description="Gly residues" evidence="6">
    <location>
        <begin position="229"/>
        <end position="243"/>
    </location>
</feature>
<keyword evidence="3" id="KW-0238">DNA-binding</keyword>
<evidence type="ECO:0000256" key="6">
    <source>
        <dbReference type="SAM" id="MobiDB-lite"/>
    </source>
</evidence>
<feature type="domain" description="AP2/ERF" evidence="7">
    <location>
        <begin position="31"/>
        <end position="87"/>
    </location>
</feature>
<dbReference type="GO" id="GO:0005634">
    <property type="term" value="C:nucleus"/>
    <property type="evidence" value="ECO:0007669"/>
    <property type="project" value="UniProtKB-SubCell"/>
</dbReference>
<feature type="compositionally biased region" description="Low complexity" evidence="6">
    <location>
        <begin position="546"/>
        <end position="563"/>
    </location>
</feature>
<dbReference type="PRINTS" id="PR01746">
    <property type="entry name" value="DENSEGRNULE6"/>
</dbReference>
<dbReference type="OrthoDB" id="550275at2759"/>
<dbReference type="Proteomes" id="UP000612055">
    <property type="component" value="Unassembled WGS sequence"/>
</dbReference>
<feature type="compositionally biased region" description="Low complexity" evidence="6">
    <location>
        <begin position="387"/>
        <end position="407"/>
    </location>
</feature>
<dbReference type="GO" id="GO:0003677">
    <property type="term" value="F:DNA binding"/>
    <property type="evidence" value="ECO:0007669"/>
    <property type="project" value="UniProtKB-KW"/>
</dbReference>
<reference evidence="8" key="1">
    <citation type="journal article" date="2020" name="bioRxiv">
        <title>Comparative genomics of Chlamydomonas.</title>
        <authorList>
            <person name="Craig R.J."/>
            <person name="Hasan A.R."/>
            <person name="Ness R.W."/>
            <person name="Keightley P.D."/>
        </authorList>
    </citation>
    <scope>NUCLEOTIDE SEQUENCE</scope>
    <source>
        <strain evidence="8">CCAP 11/70</strain>
    </source>
</reference>
<feature type="compositionally biased region" description="Gly residues" evidence="6">
    <location>
        <begin position="252"/>
        <end position="270"/>
    </location>
</feature>
<evidence type="ECO:0000256" key="5">
    <source>
        <dbReference type="ARBA" id="ARBA00023242"/>
    </source>
</evidence>
<evidence type="ECO:0000256" key="4">
    <source>
        <dbReference type="ARBA" id="ARBA00023163"/>
    </source>
</evidence>
<organism evidence="8 9">
    <name type="scientific">Edaphochlamys debaryana</name>
    <dbReference type="NCBI Taxonomy" id="47281"/>
    <lineage>
        <taxon>Eukaryota</taxon>
        <taxon>Viridiplantae</taxon>
        <taxon>Chlorophyta</taxon>
        <taxon>core chlorophytes</taxon>
        <taxon>Chlorophyceae</taxon>
        <taxon>CS clade</taxon>
        <taxon>Chlamydomonadales</taxon>
        <taxon>Chlamydomonadales incertae sedis</taxon>
        <taxon>Edaphochlamys</taxon>
    </lineage>
</organism>
<dbReference type="PROSITE" id="PS51032">
    <property type="entry name" value="AP2_ERF"/>
    <property type="match status" value="1"/>
</dbReference>
<evidence type="ECO:0000256" key="1">
    <source>
        <dbReference type="ARBA" id="ARBA00004123"/>
    </source>
</evidence>
<sequence length="776" mass="76112">MRGRGAQVDEDYELGAEEDRGGSSDKPLSSKFRGVCWNRKNRRWQAAINSGGKYVYLGSFLEEKEAARAFDKAAVKLRGMRAKLNFAYSEYVDEQGNLLDDPKMRSVMCKIEAIQGGGGIAAANDASGGGVSVAIPIPNRGSGGAGTAGAGSGGYKSDLAADEVSGLSEPHLPHQPVGILVGDDCGGGSDDGTGAGLALGLGTGAGGRVSNQGTGRLLTPPGGLPLPGSAGGDVGPSGNGTAGAGRSLSPLLGGGGKGSGSGADAGGGDWRLGQPASTGAGLGLGLSGPDVDPPLFNHFPESLGGYDGPEPNVALLPPMPPPSRAPPPSARPRGPLSGHVAPHHASHGHHSYASHPPPHHHLLPPSYGNGGGGGGYGNGGGGPLAPPLNLGLPPSGAGSLSRHGVGAPAPPAPPPAAAGAMGGGVQRAILRELPAGCSLVALVPNRFANSKEEMCGALYTDNAAPGLVGSSVWTGSSIIKMGLYDTERDARQAAIKCMQLYWAFCSDEWRVDFYNALSSMGGGQSGGGAAAAVDPYNDHGPVPSTAAAAQAAAAVAAGQLQQQPSNGGGWGGRQGGGGRTSGHDGSGGAISLDHMAAHGHGHGLAAHSPSQPHQSQAQPAGHSNGGGGAGSLGFYRSSGGGGSGGSGLGDLLLEGGTSAAAASQQAGISELFQYMSSFNRKSSDGDGGGSDGGQPGGGGGSVLGKRSAADDDVRYDHDGEPEAKRGCSELGLALGLGGPEADLGGGGGGPGEGRAAHRLTLDALMVKQLQHAAAGL</sequence>
<feature type="compositionally biased region" description="Gly residues" evidence="6">
    <location>
        <begin position="685"/>
        <end position="702"/>
    </location>
</feature>
<evidence type="ECO:0000259" key="7">
    <source>
        <dbReference type="PROSITE" id="PS51032"/>
    </source>
</evidence>
<comment type="subcellular location">
    <subcellularLocation>
        <location evidence="1">Nucleus</location>
    </subcellularLocation>
</comment>
<feature type="region of interest" description="Disordered" evidence="6">
    <location>
        <begin position="679"/>
        <end position="707"/>
    </location>
</feature>
<feature type="compositionally biased region" description="Gly residues" evidence="6">
    <location>
        <begin position="566"/>
        <end position="588"/>
    </location>
</feature>
<keyword evidence="2" id="KW-0805">Transcription regulation</keyword>
<feature type="compositionally biased region" description="Basic residues" evidence="6">
    <location>
        <begin position="341"/>
        <end position="362"/>
    </location>
</feature>
<gene>
    <name evidence="8" type="ORF">HYH03_003771</name>
</gene>